<feature type="transmembrane region" description="Helical" evidence="6">
    <location>
        <begin position="255"/>
        <end position="274"/>
    </location>
</feature>
<evidence type="ECO:0000313" key="9">
    <source>
        <dbReference type="Proteomes" id="UP001055732"/>
    </source>
</evidence>
<keyword evidence="3 6" id="KW-0812">Transmembrane</keyword>
<feature type="transmembrane region" description="Helical" evidence="6">
    <location>
        <begin position="231"/>
        <end position="249"/>
    </location>
</feature>
<feature type="transmembrane region" description="Helical" evidence="6">
    <location>
        <begin position="66"/>
        <end position="85"/>
    </location>
</feature>
<feature type="transmembrane region" description="Helical" evidence="6">
    <location>
        <begin position="125"/>
        <end position="146"/>
    </location>
</feature>
<reference evidence="8" key="2">
    <citation type="submission" date="2022-06" db="EMBL/GenBank/DDBJ databases">
        <authorList>
            <person name="Park Y.-J."/>
        </authorList>
    </citation>
    <scope>NUCLEOTIDE SEQUENCE</scope>
    <source>
        <strain evidence="8">TY</strain>
    </source>
</reference>
<accession>A0A9E7MZ25</accession>
<gene>
    <name evidence="8" type="ORF">NF865_04915</name>
</gene>
<dbReference type="InterPro" id="IPR000620">
    <property type="entry name" value="EamA_dom"/>
</dbReference>
<reference evidence="8" key="1">
    <citation type="journal article" date="1998" name="Int. J. Syst. Bacteriol. 48 Pt">
        <title>Thermococcus guaymasensis sp. nov. and Thermococcus aggregans sp. nov., two novel thermophilic archaea isolated from the Guaymas Basin hydrothermal vent site.</title>
        <authorList>
            <person name="Canganella F."/>
            <person name="Jones W.J."/>
            <person name="Gambacorta A."/>
            <person name="Antranikian G."/>
        </authorList>
    </citation>
    <scope>NUCLEOTIDE SEQUENCE</scope>
    <source>
        <strain evidence="8">TY</strain>
    </source>
</reference>
<dbReference type="Gene3D" id="1.10.3730.20">
    <property type="match status" value="1"/>
</dbReference>
<dbReference type="SUPFAM" id="SSF103481">
    <property type="entry name" value="Multidrug resistance efflux transporter EmrE"/>
    <property type="match status" value="2"/>
</dbReference>
<dbReference type="PANTHER" id="PTHR42920:SF5">
    <property type="entry name" value="EAMA DOMAIN-CONTAINING PROTEIN"/>
    <property type="match status" value="1"/>
</dbReference>
<evidence type="ECO:0000256" key="2">
    <source>
        <dbReference type="ARBA" id="ARBA00022475"/>
    </source>
</evidence>
<dbReference type="EMBL" id="CP099582">
    <property type="protein sequence ID" value="USS41508.1"/>
    <property type="molecule type" value="Genomic_DNA"/>
</dbReference>
<feature type="transmembrane region" description="Helical" evidence="6">
    <location>
        <begin position="180"/>
        <end position="198"/>
    </location>
</feature>
<dbReference type="Proteomes" id="UP001055732">
    <property type="component" value="Chromosome"/>
</dbReference>
<feature type="transmembrane region" description="Helical" evidence="6">
    <location>
        <begin position="32"/>
        <end position="54"/>
    </location>
</feature>
<feature type="domain" description="EamA" evidence="7">
    <location>
        <begin position="7"/>
        <end position="139"/>
    </location>
</feature>
<dbReference type="RefSeq" id="WP_253305448.1">
    <property type="nucleotide sequence ID" value="NZ_CP099582.1"/>
</dbReference>
<evidence type="ECO:0000256" key="3">
    <source>
        <dbReference type="ARBA" id="ARBA00022692"/>
    </source>
</evidence>
<dbReference type="InterPro" id="IPR051258">
    <property type="entry name" value="Diverse_Substrate_Transporter"/>
</dbReference>
<dbReference type="GO" id="GO:0005886">
    <property type="term" value="C:plasma membrane"/>
    <property type="evidence" value="ECO:0007669"/>
    <property type="project" value="UniProtKB-SubCell"/>
</dbReference>
<feature type="transmembrane region" description="Helical" evidence="6">
    <location>
        <begin position="204"/>
        <end position="222"/>
    </location>
</feature>
<dbReference type="KEGG" id="tagg:NF865_04915"/>
<sequence length="283" mass="31174">MNKETEGTLLALLGMLLYGLEPVVIKANPANPMSFAAFSALIASLILWPIVLLTSSWREAKENPQYIPKAFLVGVFGTALAYISYSYGAQLSTAINASLITRAEVLFSFVLAYIFLKEKITKEQLFWSFSILTGLFLVITQGRTIIPRKGDFLLLLVPLFWQSGHVIAKKLPYSPFLIAAFRNTFGGFLLFLLALPFGLEFSKIAIAEGIILSFGQVIWYLAIKRINLSKATAIITPAPAVAIGIAILMGEKFTLYHLAGFILITLGTFMVSRIKSELKEPAQ</sequence>
<keyword evidence="5 6" id="KW-0472">Membrane</keyword>
<name>A0A9E7MZ25_THEAG</name>
<dbReference type="Pfam" id="PF00892">
    <property type="entry name" value="EamA"/>
    <property type="match status" value="2"/>
</dbReference>
<comment type="subcellular location">
    <subcellularLocation>
        <location evidence="1">Cell membrane</location>
        <topology evidence="1">Multi-pass membrane protein</topology>
    </subcellularLocation>
</comment>
<evidence type="ECO:0000256" key="5">
    <source>
        <dbReference type="ARBA" id="ARBA00023136"/>
    </source>
</evidence>
<evidence type="ECO:0000313" key="8">
    <source>
        <dbReference type="EMBL" id="USS41508.1"/>
    </source>
</evidence>
<dbReference type="PANTHER" id="PTHR42920">
    <property type="entry name" value="OS03G0707200 PROTEIN-RELATED"/>
    <property type="match status" value="1"/>
</dbReference>
<keyword evidence="9" id="KW-1185">Reference proteome</keyword>
<feature type="domain" description="EamA" evidence="7">
    <location>
        <begin position="149"/>
        <end position="272"/>
    </location>
</feature>
<protein>
    <submittedName>
        <fullName evidence="8">DMT family transporter</fullName>
    </submittedName>
</protein>
<dbReference type="AlphaFoldDB" id="A0A9E7MZ25"/>
<keyword evidence="4 6" id="KW-1133">Transmembrane helix</keyword>
<organism evidence="8 9">
    <name type="scientific">Thermococcus aggregans</name>
    <dbReference type="NCBI Taxonomy" id="110163"/>
    <lineage>
        <taxon>Archaea</taxon>
        <taxon>Methanobacteriati</taxon>
        <taxon>Methanobacteriota</taxon>
        <taxon>Thermococci</taxon>
        <taxon>Thermococcales</taxon>
        <taxon>Thermococcaceae</taxon>
        <taxon>Thermococcus</taxon>
    </lineage>
</organism>
<evidence type="ECO:0000259" key="7">
    <source>
        <dbReference type="Pfam" id="PF00892"/>
    </source>
</evidence>
<proteinExistence type="predicted"/>
<evidence type="ECO:0000256" key="4">
    <source>
        <dbReference type="ARBA" id="ARBA00022989"/>
    </source>
</evidence>
<evidence type="ECO:0000256" key="6">
    <source>
        <dbReference type="SAM" id="Phobius"/>
    </source>
</evidence>
<dbReference type="InterPro" id="IPR037185">
    <property type="entry name" value="EmrE-like"/>
</dbReference>
<keyword evidence="2" id="KW-1003">Cell membrane</keyword>
<feature type="transmembrane region" description="Helical" evidence="6">
    <location>
        <begin position="97"/>
        <end position="116"/>
    </location>
</feature>
<evidence type="ECO:0000256" key="1">
    <source>
        <dbReference type="ARBA" id="ARBA00004651"/>
    </source>
</evidence>